<evidence type="ECO:0000313" key="3">
    <source>
        <dbReference type="Proteomes" id="UP001499852"/>
    </source>
</evidence>
<keyword evidence="3" id="KW-1185">Reference proteome</keyword>
<protein>
    <submittedName>
        <fullName evidence="2">Uncharacterized protein</fullName>
    </submittedName>
</protein>
<accession>A0ABP9PFW8</accession>
<keyword evidence="1" id="KW-1133">Transmembrane helix</keyword>
<sequence length="300" mass="34065">MPPPISDYERQETYRHKRGCLITLGLWILSLVWIFGFSRQPGVEEGAWKWLTMLAWVLLIFVVPSLGFLQGIELKHYLDWKNERTAGSWFFRTLIWLGCWLLALVSGFVGAFMSAATLKASGGSNAPSWMESAGMWGFGLGFLVLAVILLWLPFRRLSTPTEAEEQALENLRAEQLAQPDFDVIEQQTGKKVPEDYRNLFRPGSIWMDRSWTLYPRGLEDDETVHEFTRLMPAGASALRKHPAQTGEWVCFAEGDETEFWFQLGAEDPAVFECLGDAGSPSLVQISPHLSEFLAWPREES</sequence>
<reference evidence="3" key="1">
    <citation type="journal article" date="2019" name="Int. J. Syst. Evol. Microbiol.">
        <title>The Global Catalogue of Microorganisms (GCM) 10K type strain sequencing project: providing services to taxonomists for standard genome sequencing and annotation.</title>
        <authorList>
            <consortium name="The Broad Institute Genomics Platform"/>
            <consortium name="The Broad Institute Genome Sequencing Center for Infectious Disease"/>
            <person name="Wu L."/>
            <person name="Ma J."/>
        </authorList>
    </citation>
    <scope>NUCLEOTIDE SEQUENCE [LARGE SCALE GENOMIC DNA]</scope>
    <source>
        <strain evidence="3">JCM 18053</strain>
    </source>
</reference>
<name>A0ABP9PFW8_9BACT</name>
<feature type="transmembrane region" description="Helical" evidence="1">
    <location>
        <begin position="133"/>
        <end position="152"/>
    </location>
</feature>
<dbReference type="EMBL" id="BAABIA010000006">
    <property type="protein sequence ID" value="GAA5143646.1"/>
    <property type="molecule type" value="Genomic_DNA"/>
</dbReference>
<feature type="transmembrane region" description="Helical" evidence="1">
    <location>
        <begin position="89"/>
        <end position="113"/>
    </location>
</feature>
<gene>
    <name evidence="2" type="ORF">GCM10023213_31960</name>
</gene>
<organism evidence="2 3">
    <name type="scientific">Prosthecobacter algae</name>
    <dbReference type="NCBI Taxonomy" id="1144682"/>
    <lineage>
        <taxon>Bacteria</taxon>
        <taxon>Pseudomonadati</taxon>
        <taxon>Verrucomicrobiota</taxon>
        <taxon>Verrucomicrobiia</taxon>
        <taxon>Verrucomicrobiales</taxon>
        <taxon>Verrucomicrobiaceae</taxon>
        <taxon>Prosthecobacter</taxon>
    </lineage>
</organism>
<keyword evidence="1" id="KW-0812">Transmembrane</keyword>
<comment type="caution">
    <text evidence="2">The sequence shown here is derived from an EMBL/GenBank/DDBJ whole genome shotgun (WGS) entry which is preliminary data.</text>
</comment>
<evidence type="ECO:0000256" key="1">
    <source>
        <dbReference type="SAM" id="Phobius"/>
    </source>
</evidence>
<evidence type="ECO:0000313" key="2">
    <source>
        <dbReference type="EMBL" id="GAA5143646.1"/>
    </source>
</evidence>
<proteinExistence type="predicted"/>
<feature type="transmembrane region" description="Helical" evidence="1">
    <location>
        <begin position="50"/>
        <end position="69"/>
    </location>
</feature>
<dbReference type="Proteomes" id="UP001499852">
    <property type="component" value="Unassembled WGS sequence"/>
</dbReference>
<feature type="transmembrane region" description="Helical" evidence="1">
    <location>
        <begin position="20"/>
        <end position="38"/>
    </location>
</feature>
<keyword evidence="1" id="KW-0472">Membrane</keyword>